<dbReference type="NCBIfam" id="NF008864">
    <property type="entry name" value="PRK11895.1"/>
    <property type="match status" value="1"/>
</dbReference>
<dbReference type="Pfam" id="PF22629">
    <property type="entry name" value="ACT_AHAS_ss"/>
    <property type="match status" value="1"/>
</dbReference>
<dbReference type="GO" id="GO:1990610">
    <property type="term" value="F:acetolactate synthase regulator activity"/>
    <property type="evidence" value="ECO:0007669"/>
    <property type="project" value="InterPro"/>
</dbReference>
<dbReference type="Gene3D" id="3.30.70.260">
    <property type="match status" value="1"/>
</dbReference>
<gene>
    <name evidence="7" type="ORF">UFOPK2761_00328</name>
</gene>
<keyword evidence="5" id="KW-0100">Branched-chain amino acid biosynthesis</keyword>
<evidence type="ECO:0000256" key="1">
    <source>
        <dbReference type="ARBA" id="ARBA00004974"/>
    </source>
</evidence>
<comment type="pathway">
    <text evidence="1">Amino-acid biosynthesis; L-isoleucine biosynthesis; L-isoleucine from 2-oxobutanoate: step 1/4.</text>
</comment>
<dbReference type="FunFam" id="3.30.70.260:FF:000001">
    <property type="entry name" value="Acetolactate synthase, small subunit"/>
    <property type="match status" value="1"/>
</dbReference>
<dbReference type="AlphaFoldDB" id="A0A6J6S171"/>
<dbReference type="InterPro" id="IPR004789">
    <property type="entry name" value="Acetalactate_synth_ssu"/>
</dbReference>
<comment type="pathway">
    <text evidence="2">Amino-acid biosynthesis; L-valine biosynthesis; L-valine from pyruvate: step 1/4.</text>
</comment>
<dbReference type="CDD" id="cd04878">
    <property type="entry name" value="ACT_AHAS"/>
    <property type="match status" value="1"/>
</dbReference>
<dbReference type="UniPathway" id="UPA00049">
    <property type="reaction ID" value="UER00059"/>
</dbReference>
<sequence length="181" mass="19468">MSKHTLSVLVEDRPGVLTRIAGLFSRRGFNIESLAVGPTEHDGISRMTIVVNVEESPLEQVTKQLNKLVEVIKIVELDPTASVHRELVLVKVAATAETRGQVLDTVQLFRAKVVDVAPDAVTIQVTGNADKIADFLRVVEPFGIRELVQSGMVAIGRGSRSISERNLRPVSVPAPTAATAG</sequence>
<dbReference type="InterPro" id="IPR019455">
    <property type="entry name" value="Acetolactate_synth_ssu_C"/>
</dbReference>
<dbReference type="PROSITE" id="PS51671">
    <property type="entry name" value="ACT"/>
    <property type="match status" value="1"/>
</dbReference>
<dbReference type="FunFam" id="3.30.70.1150:FF:000001">
    <property type="entry name" value="Acetolactate synthase small subunit"/>
    <property type="match status" value="1"/>
</dbReference>
<dbReference type="Pfam" id="PF10369">
    <property type="entry name" value="ALS_ss_C"/>
    <property type="match status" value="1"/>
</dbReference>
<dbReference type="NCBIfam" id="TIGR00119">
    <property type="entry name" value="acolac_sm"/>
    <property type="match status" value="1"/>
</dbReference>
<organism evidence="7">
    <name type="scientific">freshwater metagenome</name>
    <dbReference type="NCBI Taxonomy" id="449393"/>
    <lineage>
        <taxon>unclassified sequences</taxon>
        <taxon>metagenomes</taxon>
        <taxon>ecological metagenomes</taxon>
    </lineage>
</organism>
<evidence type="ECO:0000256" key="5">
    <source>
        <dbReference type="ARBA" id="ARBA00023304"/>
    </source>
</evidence>
<name>A0A6J6S171_9ZZZZ</name>
<evidence type="ECO:0000313" key="7">
    <source>
        <dbReference type="EMBL" id="CAB4728522.1"/>
    </source>
</evidence>
<dbReference type="InterPro" id="IPR027271">
    <property type="entry name" value="Acetolactate_synth/TF_NikR_C"/>
</dbReference>
<keyword evidence="4" id="KW-0028">Amino-acid biosynthesis</keyword>
<dbReference type="InterPro" id="IPR054480">
    <property type="entry name" value="AHAS_small-like_ACT"/>
</dbReference>
<dbReference type="PANTHER" id="PTHR30239">
    <property type="entry name" value="ACETOLACTATE SYNTHASE SMALL SUBUNIT"/>
    <property type="match status" value="1"/>
</dbReference>
<comment type="similarity">
    <text evidence="3">Belongs to the acetolactate synthase small subunit family.</text>
</comment>
<evidence type="ECO:0000256" key="4">
    <source>
        <dbReference type="ARBA" id="ARBA00022605"/>
    </source>
</evidence>
<dbReference type="GO" id="GO:0009099">
    <property type="term" value="P:L-valine biosynthetic process"/>
    <property type="evidence" value="ECO:0007669"/>
    <property type="project" value="UniProtKB-UniPathway"/>
</dbReference>
<dbReference type="PANTHER" id="PTHR30239:SF0">
    <property type="entry name" value="ACETOLACTATE SYNTHASE SMALL SUBUNIT 1, CHLOROPLASTIC"/>
    <property type="match status" value="1"/>
</dbReference>
<accession>A0A6J6S171</accession>
<protein>
    <submittedName>
        <fullName evidence="7">Unannotated protein</fullName>
    </submittedName>
</protein>
<dbReference type="UniPathway" id="UPA00047">
    <property type="reaction ID" value="UER00055"/>
</dbReference>
<dbReference type="InterPro" id="IPR045865">
    <property type="entry name" value="ACT-like_dom_sf"/>
</dbReference>
<proteinExistence type="inferred from homology"/>
<dbReference type="GO" id="GO:0005829">
    <property type="term" value="C:cytosol"/>
    <property type="evidence" value="ECO:0007669"/>
    <property type="project" value="TreeGrafter"/>
</dbReference>
<evidence type="ECO:0000256" key="3">
    <source>
        <dbReference type="ARBA" id="ARBA00006341"/>
    </source>
</evidence>
<dbReference type="SUPFAM" id="SSF55021">
    <property type="entry name" value="ACT-like"/>
    <property type="match status" value="2"/>
</dbReference>
<dbReference type="InterPro" id="IPR002912">
    <property type="entry name" value="ACT_dom"/>
</dbReference>
<dbReference type="GO" id="GO:0009097">
    <property type="term" value="P:isoleucine biosynthetic process"/>
    <property type="evidence" value="ECO:0007669"/>
    <property type="project" value="UniProtKB-UniPathway"/>
</dbReference>
<evidence type="ECO:0000259" key="6">
    <source>
        <dbReference type="PROSITE" id="PS51671"/>
    </source>
</evidence>
<feature type="domain" description="ACT" evidence="6">
    <location>
        <begin position="5"/>
        <end position="79"/>
    </location>
</feature>
<reference evidence="7" key="1">
    <citation type="submission" date="2020-05" db="EMBL/GenBank/DDBJ databases">
        <authorList>
            <person name="Chiriac C."/>
            <person name="Salcher M."/>
            <person name="Ghai R."/>
            <person name="Kavagutti S V."/>
        </authorList>
    </citation>
    <scope>NUCLEOTIDE SEQUENCE</scope>
</reference>
<evidence type="ECO:0000256" key="2">
    <source>
        <dbReference type="ARBA" id="ARBA00005025"/>
    </source>
</evidence>
<dbReference type="Gene3D" id="3.30.70.1150">
    <property type="entry name" value="ACT-like. Chain A, domain 2"/>
    <property type="match status" value="1"/>
</dbReference>
<dbReference type="InterPro" id="IPR039557">
    <property type="entry name" value="AHAS_ACT"/>
</dbReference>
<dbReference type="EMBL" id="CAEZYQ010000002">
    <property type="protein sequence ID" value="CAB4728522.1"/>
    <property type="molecule type" value="Genomic_DNA"/>
</dbReference>
<dbReference type="GO" id="GO:0003984">
    <property type="term" value="F:acetolactate synthase activity"/>
    <property type="evidence" value="ECO:0007669"/>
    <property type="project" value="TreeGrafter"/>
</dbReference>